<feature type="compositionally biased region" description="Polar residues" evidence="1">
    <location>
        <begin position="147"/>
        <end position="162"/>
    </location>
</feature>
<dbReference type="Proteomes" id="UP000295431">
    <property type="component" value="Unassembled WGS sequence"/>
</dbReference>
<feature type="compositionally biased region" description="Basic and acidic residues" evidence="1">
    <location>
        <begin position="132"/>
        <end position="146"/>
    </location>
</feature>
<comment type="caution">
    <text evidence="2">The sequence shown here is derived from an EMBL/GenBank/DDBJ whole genome shotgun (WGS) entry which is preliminary data.</text>
</comment>
<gene>
    <name evidence="2" type="ORF">E1284_40200</name>
</gene>
<accession>A0A4R4MYJ2</accession>
<dbReference type="RefSeq" id="WP_131945360.1">
    <property type="nucleotide sequence ID" value="NZ_SMJW01000490.1"/>
</dbReference>
<name>A0A4R4MYJ2_9ACTN</name>
<sequence>MSNEAEILPNLLQDESFEIVMRGYNRRQVDDYIARALHKHRELEARLARAQDDGERLRREMAELREARKPTGDDLSDRLRQIINLAEDEAQDKVAQAEAKGAEIREDAEHESKRIIDEARAHADKNLAQAQDKADHVLASAKKESESVLSSAKQEAEQTVTSARLEAERTLTASERRAGVINEGATQRLTALTKNHTQALQRLTEISDTLHRLLTAENEAGPLEKMVEDAVRQSAPRKQAPPAA</sequence>
<evidence type="ECO:0000256" key="1">
    <source>
        <dbReference type="SAM" id="MobiDB-lite"/>
    </source>
</evidence>
<dbReference type="EMBL" id="SMJW01000490">
    <property type="protein sequence ID" value="TDC01358.1"/>
    <property type="molecule type" value="Genomic_DNA"/>
</dbReference>
<proteinExistence type="predicted"/>
<feature type="compositionally biased region" description="Basic and acidic residues" evidence="1">
    <location>
        <begin position="100"/>
        <end position="111"/>
    </location>
</feature>
<protein>
    <recommendedName>
        <fullName evidence="4">Cellulose-binding protein</fullName>
    </recommendedName>
</protein>
<dbReference type="AlphaFoldDB" id="A0A4R4MYJ2"/>
<dbReference type="InterPro" id="IPR007793">
    <property type="entry name" value="DivIVA_fam"/>
</dbReference>
<organism evidence="2 3">
    <name type="scientific">Actinomadura bangladeshensis</name>
    <dbReference type="NCBI Taxonomy" id="453573"/>
    <lineage>
        <taxon>Bacteria</taxon>
        <taxon>Bacillati</taxon>
        <taxon>Actinomycetota</taxon>
        <taxon>Actinomycetes</taxon>
        <taxon>Streptosporangiales</taxon>
        <taxon>Thermomonosporaceae</taxon>
        <taxon>Actinomadura</taxon>
    </lineage>
</organism>
<dbReference type="PANTHER" id="PTHR35794">
    <property type="entry name" value="CELL DIVISION PROTEIN DIVIVA"/>
    <property type="match status" value="1"/>
</dbReference>
<dbReference type="OrthoDB" id="3209732at2"/>
<feature type="region of interest" description="Disordered" evidence="1">
    <location>
        <begin position="91"/>
        <end position="111"/>
    </location>
</feature>
<evidence type="ECO:0008006" key="4">
    <source>
        <dbReference type="Google" id="ProtNLM"/>
    </source>
</evidence>
<feature type="non-terminal residue" evidence="2">
    <location>
        <position position="244"/>
    </location>
</feature>
<keyword evidence="3" id="KW-1185">Reference proteome</keyword>
<reference evidence="2 3" key="1">
    <citation type="submission" date="2019-03" db="EMBL/GenBank/DDBJ databases">
        <title>Draft genome sequences of novel Actinobacteria.</title>
        <authorList>
            <person name="Sahin N."/>
            <person name="Ay H."/>
            <person name="Saygin H."/>
        </authorList>
    </citation>
    <scope>NUCLEOTIDE SEQUENCE [LARGE SCALE GENOMIC DNA]</scope>
    <source>
        <strain evidence="2 3">DSM 45347</strain>
    </source>
</reference>
<evidence type="ECO:0000313" key="2">
    <source>
        <dbReference type="EMBL" id="TDC01358.1"/>
    </source>
</evidence>
<feature type="region of interest" description="Disordered" evidence="1">
    <location>
        <begin position="126"/>
        <end position="163"/>
    </location>
</feature>
<evidence type="ECO:0000313" key="3">
    <source>
        <dbReference type="Proteomes" id="UP000295431"/>
    </source>
</evidence>
<dbReference type="PANTHER" id="PTHR35794:SF2">
    <property type="entry name" value="CELL DIVISION PROTEIN DIVIVA"/>
    <property type="match status" value="1"/>
</dbReference>